<sequence>MAEAEILEFMKRVRPTGCGLVRRHSRARNTRYIRRFVGAHRNAIHGDEALEAATVQASKYLERFWIVGVVEQYTGLLEVWRRSLDPEDKHGRPWNKYAAMQFNSSLVGSREVLALIDPELVRHFNGSLALQWEVYERSVGLWGVRCREVLRDTLHEEMCTVPPPWSL</sequence>
<evidence type="ECO:0000313" key="1">
    <source>
        <dbReference type="EMBL" id="CBN80264.1"/>
    </source>
</evidence>
<dbReference type="OrthoDB" id="10322682at2759"/>
<gene>
    <name evidence="1" type="ORF">Esi_0191_0045</name>
</gene>
<reference evidence="1 2" key="1">
    <citation type="journal article" date="2010" name="Nature">
        <title>The Ectocarpus genome and the independent evolution of multicellularity in brown algae.</title>
        <authorList>
            <person name="Cock J.M."/>
            <person name="Sterck L."/>
            <person name="Rouze P."/>
            <person name="Scornet D."/>
            <person name="Allen A.E."/>
            <person name="Amoutzias G."/>
            <person name="Anthouard V."/>
            <person name="Artiguenave F."/>
            <person name="Aury J.M."/>
            <person name="Badger J.H."/>
            <person name="Beszteri B."/>
            <person name="Billiau K."/>
            <person name="Bonnet E."/>
            <person name="Bothwell J.H."/>
            <person name="Bowler C."/>
            <person name="Boyen C."/>
            <person name="Brownlee C."/>
            <person name="Carrano C.J."/>
            <person name="Charrier B."/>
            <person name="Cho G.Y."/>
            <person name="Coelho S.M."/>
            <person name="Collen J."/>
            <person name="Corre E."/>
            <person name="Da Silva C."/>
            <person name="Delage L."/>
            <person name="Delaroque N."/>
            <person name="Dittami S.M."/>
            <person name="Doulbeau S."/>
            <person name="Elias M."/>
            <person name="Farnham G."/>
            <person name="Gachon C.M."/>
            <person name="Gschloessl B."/>
            <person name="Heesch S."/>
            <person name="Jabbari K."/>
            <person name="Jubin C."/>
            <person name="Kawai H."/>
            <person name="Kimura K."/>
            <person name="Kloareg B."/>
            <person name="Kupper F.C."/>
            <person name="Lang D."/>
            <person name="Le Bail A."/>
            <person name="Leblanc C."/>
            <person name="Lerouge P."/>
            <person name="Lohr M."/>
            <person name="Lopez P.J."/>
            <person name="Martens C."/>
            <person name="Maumus F."/>
            <person name="Michel G."/>
            <person name="Miranda-Saavedra D."/>
            <person name="Morales J."/>
            <person name="Moreau H."/>
            <person name="Motomura T."/>
            <person name="Nagasato C."/>
            <person name="Napoli C.A."/>
            <person name="Nelson D.R."/>
            <person name="Nyvall-Collen P."/>
            <person name="Peters A.F."/>
            <person name="Pommier C."/>
            <person name="Potin P."/>
            <person name="Poulain J."/>
            <person name="Quesneville H."/>
            <person name="Read B."/>
            <person name="Rensing S.A."/>
            <person name="Ritter A."/>
            <person name="Rousvoal S."/>
            <person name="Samanta M."/>
            <person name="Samson G."/>
            <person name="Schroeder D.C."/>
            <person name="Segurens B."/>
            <person name="Strittmatter M."/>
            <person name="Tonon T."/>
            <person name="Tregear J.W."/>
            <person name="Valentin K."/>
            <person name="von Dassow P."/>
            <person name="Yamagishi T."/>
            <person name="Van de Peer Y."/>
            <person name="Wincker P."/>
        </authorList>
    </citation>
    <scope>NUCLEOTIDE SEQUENCE [LARGE SCALE GENOMIC DNA]</scope>
    <source>
        <strain evidence="2">Ec32 / CCAP1310/4</strain>
    </source>
</reference>
<dbReference type="EMBL" id="FN649760">
    <property type="protein sequence ID" value="CBN80264.1"/>
    <property type="molecule type" value="Genomic_DNA"/>
</dbReference>
<accession>D8LHE7</accession>
<keyword evidence="2" id="KW-1185">Reference proteome</keyword>
<organism evidence="1 2">
    <name type="scientific">Ectocarpus siliculosus</name>
    <name type="common">Brown alga</name>
    <name type="synonym">Conferva siliculosa</name>
    <dbReference type="NCBI Taxonomy" id="2880"/>
    <lineage>
        <taxon>Eukaryota</taxon>
        <taxon>Sar</taxon>
        <taxon>Stramenopiles</taxon>
        <taxon>Ochrophyta</taxon>
        <taxon>PX clade</taxon>
        <taxon>Phaeophyceae</taxon>
        <taxon>Ectocarpales</taxon>
        <taxon>Ectocarpaceae</taxon>
        <taxon>Ectocarpus</taxon>
    </lineage>
</organism>
<proteinExistence type="predicted"/>
<dbReference type="InParanoid" id="D8LHE7"/>
<evidence type="ECO:0000313" key="2">
    <source>
        <dbReference type="Proteomes" id="UP000002630"/>
    </source>
</evidence>
<protein>
    <submittedName>
        <fullName evidence="1">Uncharacterized protein</fullName>
    </submittedName>
</protein>
<dbReference type="AlphaFoldDB" id="D8LHE7"/>
<dbReference type="Proteomes" id="UP000002630">
    <property type="component" value="Unassembled WGS sequence"/>
</dbReference>
<name>D8LHE7_ECTSI</name>